<feature type="compositionally biased region" description="Basic and acidic residues" evidence="1">
    <location>
        <begin position="284"/>
        <end position="300"/>
    </location>
</feature>
<protein>
    <recommendedName>
        <fullName evidence="3">HAM1-like N-terminal domain-containing protein</fullName>
    </recommendedName>
</protein>
<feature type="signal peptide" evidence="2">
    <location>
        <begin position="1"/>
        <end position="19"/>
    </location>
</feature>
<dbReference type="Pfam" id="PF19343">
    <property type="entry name" value="HAM1_N"/>
    <property type="match status" value="1"/>
</dbReference>
<comment type="caution">
    <text evidence="4">The sequence shown here is derived from an EMBL/GenBank/DDBJ whole genome shotgun (WGS) entry which is preliminary data.</text>
</comment>
<feature type="chain" id="PRO_5046695644" description="HAM1-like N-terminal domain-containing protein" evidence="2">
    <location>
        <begin position="20"/>
        <end position="300"/>
    </location>
</feature>
<evidence type="ECO:0000256" key="2">
    <source>
        <dbReference type="SAM" id="SignalP"/>
    </source>
</evidence>
<evidence type="ECO:0000256" key="1">
    <source>
        <dbReference type="SAM" id="MobiDB-lite"/>
    </source>
</evidence>
<keyword evidence="5" id="KW-1185">Reference proteome</keyword>
<feature type="compositionally biased region" description="Low complexity" evidence="1">
    <location>
        <begin position="234"/>
        <end position="245"/>
    </location>
</feature>
<keyword evidence="2" id="KW-0732">Signal</keyword>
<proteinExistence type="predicted"/>
<name>A0ABR3JJP8_9AGAR</name>
<dbReference type="InterPro" id="IPR045967">
    <property type="entry name" value="HAM1-like_N"/>
</dbReference>
<sequence>MWEVVGLAVVVSVLDGLAAYNTGKLPTQLAQLNHEIDTEFLDADVAGYGPLSRPHCKGDWRRQEHIQDFIYKTRRVPPVPVRIHAEETHGALNQDISSAKAKAPDLPTELELARDASTLINSLKSLVHLLIRSSAFHLILSDILTTARKLVAEGAAQAATLAHDVEVAADDVRKVAQFGEVSSLDKDKATGREIARDIQDAASDAADGLRHPEMDSVEDARDAVIGRLQEVRTRTPTATSRSRLPPTRPAGGVGSSSSGGSAGSFGYGYGGNGGSGPDLGVLGRTEEDGSSRLDYGKLIR</sequence>
<gene>
    <name evidence="4" type="ORF">HGRIS_001866</name>
</gene>
<dbReference type="EMBL" id="JASNQZ010000006">
    <property type="protein sequence ID" value="KAL0955633.1"/>
    <property type="molecule type" value="Genomic_DNA"/>
</dbReference>
<evidence type="ECO:0000259" key="3">
    <source>
        <dbReference type="Pfam" id="PF19343"/>
    </source>
</evidence>
<evidence type="ECO:0000313" key="4">
    <source>
        <dbReference type="EMBL" id="KAL0955633.1"/>
    </source>
</evidence>
<feature type="domain" description="HAM1-like N-terminal" evidence="3">
    <location>
        <begin position="64"/>
        <end position="201"/>
    </location>
</feature>
<feature type="compositionally biased region" description="Gly residues" evidence="1">
    <location>
        <begin position="260"/>
        <end position="277"/>
    </location>
</feature>
<reference evidence="5" key="1">
    <citation type="submission" date="2024-06" db="EMBL/GenBank/DDBJ databases">
        <title>Multi-omics analyses provide insights into the biosynthesis of the anticancer antibiotic pleurotin in Hohenbuehelia grisea.</title>
        <authorList>
            <person name="Weaver J.A."/>
            <person name="Alberti F."/>
        </authorList>
    </citation>
    <scope>NUCLEOTIDE SEQUENCE [LARGE SCALE GENOMIC DNA]</scope>
    <source>
        <strain evidence="5">T-177</strain>
    </source>
</reference>
<dbReference type="Proteomes" id="UP001556367">
    <property type="component" value="Unassembled WGS sequence"/>
</dbReference>
<evidence type="ECO:0000313" key="5">
    <source>
        <dbReference type="Proteomes" id="UP001556367"/>
    </source>
</evidence>
<accession>A0ABR3JJP8</accession>
<organism evidence="4 5">
    <name type="scientific">Hohenbuehelia grisea</name>
    <dbReference type="NCBI Taxonomy" id="104357"/>
    <lineage>
        <taxon>Eukaryota</taxon>
        <taxon>Fungi</taxon>
        <taxon>Dikarya</taxon>
        <taxon>Basidiomycota</taxon>
        <taxon>Agaricomycotina</taxon>
        <taxon>Agaricomycetes</taxon>
        <taxon>Agaricomycetidae</taxon>
        <taxon>Agaricales</taxon>
        <taxon>Pleurotineae</taxon>
        <taxon>Pleurotaceae</taxon>
        <taxon>Hohenbuehelia</taxon>
    </lineage>
</organism>
<feature type="region of interest" description="Disordered" evidence="1">
    <location>
        <begin position="232"/>
        <end position="300"/>
    </location>
</feature>